<keyword evidence="3" id="KW-1185">Reference proteome</keyword>
<dbReference type="Proteomes" id="UP000270094">
    <property type="component" value="Unassembled WGS sequence"/>
</dbReference>
<evidence type="ECO:0000313" key="2">
    <source>
        <dbReference type="EMBL" id="VDM76568.1"/>
    </source>
</evidence>
<sequence length="148" mass="16744">MTALTPAQRRALIPTTLRKKLCERTGRRDICDFPEESNSIHDDEYSKWSICKYHPEMQFCRWDPSTNPGIPQVIVDPETTTMPWKSERTPFMSGTGIASNTVDPNKSRYDGKLSNEHEVGTAASHSDDSPEDEEFGENIMDMKGDVFG</sequence>
<dbReference type="AlphaFoldDB" id="A0A3P7LBT5"/>
<feature type="compositionally biased region" description="Basic and acidic residues" evidence="1">
    <location>
        <begin position="105"/>
        <end position="119"/>
    </location>
</feature>
<proteinExistence type="predicted"/>
<dbReference type="OrthoDB" id="5790730at2759"/>
<protein>
    <submittedName>
        <fullName evidence="2">Uncharacterized protein</fullName>
    </submittedName>
</protein>
<gene>
    <name evidence="2" type="ORF">SVUK_LOCUS11566</name>
</gene>
<dbReference type="EMBL" id="UYYB01097250">
    <property type="protein sequence ID" value="VDM76568.1"/>
    <property type="molecule type" value="Genomic_DNA"/>
</dbReference>
<reference evidence="2 3" key="1">
    <citation type="submission" date="2018-11" db="EMBL/GenBank/DDBJ databases">
        <authorList>
            <consortium name="Pathogen Informatics"/>
        </authorList>
    </citation>
    <scope>NUCLEOTIDE SEQUENCE [LARGE SCALE GENOMIC DNA]</scope>
</reference>
<name>A0A3P7LBT5_STRVU</name>
<feature type="region of interest" description="Disordered" evidence="1">
    <location>
        <begin position="74"/>
        <end position="148"/>
    </location>
</feature>
<evidence type="ECO:0000256" key="1">
    <source>
        <dbReference type="SAM" id="MobiDB-lite"/>
    </source>
</evidence>
<evidence type="ECO:0000313" key="3">
    <source>
        <dbReference type="Proteomes" id="UP000270094"/>
    </source>
</evidence>
<accession>A0A3P7LBT5</accession>
<organism evidence="2 3">
    <name type="scientific">Strongylus vulgaris</name>
    <name type="common">Blood worm</name>
    <dbReference type="NCBI Taxonomy" id="40348"/>
    <lineage>
        <taxon>Eukaryota</taxon>
        <taxon>Metazoa</taxon>
        <taxon>Ecdysozoa</taxon>
        <taxon>Nematoda</taxon>
        <taxon>Chromadorea</taxon>
        <taxon>Rhabditida</taxon>
        <taxon>Rhabditina</taxon>
        <taxon>Rhabditomorpha</taxon>
        <taxon>Strongyloidea</taxon>
        <taxon>Strongylidae</taxon>
        <taxon>Strongylus</taxon>
    </lineage>
</organism>